<feature type="binding site" evidence="7">
    <location>
        <position position="176"/>
    </location>
    <ligand>
        <name>phosphoenolpyruvate</name>
        <dbReference type="ChEBI" id="CHEBI:58702"/>
    </ligand>
</feature>
<comment type="function">
    <text evidence="7">Catalyzes the transfer of the enolpyruvyl moiety of phosphoenolpyruvate (PEP) to the 5-hydroxyl of shikimate-3-phosphate (S3P) to produce enolpyruvyl shikimate-3-phosphate and inorganic phosphate.</text>
</comment>
<protein>
    <recommendedName>
        <fullName evidence="7">3-phosphoshikimate 1-carboxyvinyltransferase</fullName>
        <ecNumber evidence="7">2.5.1.19</ecNumber>
    </recommendedName>
    <alternativeName>
        <fullName evidence="7">5-enolpyruvylshikimate-3-phosphate synthase</fullName>
        <shortName evidence="7">EPSP synthase</shortName>
        <shortName evidence="7">EPSPS</shortName>
    </alternativeName>
</protein>
<keyword evidence="4 7" id="KW-0808">Transferase</keyword>
<feature type="binding site" evidence="7">
    <location>
        <position position="174"/>
    </location>
    <ligand>
        <name>3-phosphoshikimate</name>
        <dbReference type="ChEBI" id="CHEBI:145989"/>
    </ligand>
</feature>
<dbReference type="PIRSF" id="PIRSF000505">
    <property type="entry name" value="EPSPS"/>
    <property type="match status" value="1"/>
</dbReference>
<dbReference type="PANTHER" id="PTHR21090:SF5">
    <property type="entry name" value="PENTAFUNCTIONAL AROM POLYPEPTIDE"/>
    <property type="match status" value="1"/>
</dbReference>
<accession>A0ABV8U0R4</accession>
<dbReference type="Pfam" id="PF00275">
    <property type="entry name" value="EPSP_synthase"/>
    <property type="match status" value="1"/>
</dbReference>
<feature type="binding site" evidence="7">
    <location>
        <position position="31"/>
    </location>
    <ligand>
        <name>phosphoenolpyruvate</name>
        <dbReference type="ChEBI" id="CHEBI:58702"/>
    </ligand>
</feature>
<keyword evidence="10" id="KW-1185">Reference proteome</keyword>
<dbReference type="EMBL" id="JBHSDK010000021">
    <property type="protein sequence ID" value="MFC4336690.1"/>
    <property type="molecule type" value="Genomic_DNA"/>
</dbReference>
<feature type="binding site" evidence="7">
    <location>
        <position position="36"/>
    </location>
    <ligand>
        <name>3-phosphoshikimate</name>
        <dbReference type="ChEBI" id="CHEBI:145989"/>
    </ligand>
</feature>
<comment type="subcellular location">
    <subcellularLocation>
        <location evidence="7">Cytoplasm</location>
    </subcellularLocation>
</comment>
<dbReference type="InterPro" id="IPR001986">
    <property type="entry name" value="Enolpyruvate_Tfrase_dom"/>
</dbReference>
<feature type="binding site" evidence="7">
    <location>
        <position position="100"/>
    </location>
    <ligand>
        <name>phosphoenolpyruvate</name>
        <dbReference type="ChEBI" id="CHEBI:58702"/>
    </ligand>
</feature>
<comment type="catalytic activity">
    <reaction evidence="6">
        <text>3-phosphoshikimate + phosphoenolpyruvate = 5-O-(1-carboxyvinyl)-3-phosphoshikimate + phosphate</text>
        <dbReference type="Rhea" id="RHEA:21256"/>
        <dbReference type="ChEBI" id="CHEBI:43474"/>
        <dbReference type="ChEBI" id="CHEBI:57701"/>
        <dbReference type="ChEBI" id="CHEBI:58702"/>
        <dbReference type="ChEBI" id="CHEBI:145989"/>
        <dbReference type="EC" id="2.5.1.19"/>
    </reaction>
    <physiologicalReaction direction="left-to-right" evidence="6">
        <dbReference type="Rhea" id="RHEA:21257"/>
    </physiologicalReaction>
</comment>
<dbReference type="RefSeq" id="WP_380622856.1">
    <property type="nucleotide sequence ID" value="NZ_JBHSDK010000021.1"/>
</dbReference>
<dbReference type="GO" id="GO:0003866">
    <property type="term" value="F:3-phosphoshikimate 1-carboxyvinyltransferase activity"/>
    <property type="evidence" value="ECO:0007669"/>
    <property type="project" value="UniProtKB-EC"/>
</dbReference>
<evidence type="ECO:0000256" key="6">
    <source>
        <dbReference type="ARBA" id="ARBA00044633"/>
    </source>
</evidence>
<dbReference type="CDD" id="cd01556">
    <property type="entry name" value="EPSP_synthase"/>
    <property type="match status" value="1"/>
</dbReference>
<feature type="binding site" evidence="7">
    <location>
        <position position="390"/>
    </location>
    <ligand>
        <name>phosphoenolpyruvate</name>
        <dbReference type="ChEBI" id="CHEBI:58702"/>
    </ligand>
</feature>
<keyword evidence="7" id="KW-0963">Cytoplasm</keyword>
<dbReference type="Gene3D" id="3.65.10.10">
    <property type="entry name" value="Enolpyruvate transferase domain"/>
    <property type="match status" value="2"/>
</dbReference>
<evidence type="ECO:0000313" key="9">
    <source>
        <dbReference type="EMBL" id="MFC4336690.1"/>
    </source>
</evidence>
<organism evidence="9 10">
    <name type="scientific">Salininema proteolyticum</name>
    <dbReference type="NCBI Taxonomy" id="1607685"/>
    <lineage>
        <taxon>Bacteria</taxon>
        <taxon>Bacillati</taxon>
        <taxon>Actinomycetota</taxon>
        <taxon>Actinomycetes</taxon>
        <taxon>Glycomycetales</taxon>
        <taxon>Glycomycetaceae</taxon>
        <taxon>Salininema</taxon>
    </lineage>
</organism>
<dbReference type="PROSITE" id="PS00104">
    <property type="entry name" value="EPSP_SYNTHASE_1"/>
    <property type="match status" value="1"/>
</dbReference>
<feature type="binding site" evidence="7">
    <location>
        <position position="415"/>
    </location>
    <ligand>
        <name>phosphoenolpyruvate</name>
        <dbReference type="ChEBI" id="CHEBI:58702"/>
    </ligand>
</feature>
<comment type="pathway">
    <text evidence="1 7">Metabolic intermediate biosynthesis; chorismate biosynthesis; chorismate from D-erythrose 4-phosphate and phosphoenolpyruvate: step 6/7.</text>
</comment>
<feature type="binding site" evidence="7">
    <location>
        <position position="345"/>
    </location>
    <ligand>
        <name>3-phosphoshikimate</name>
        <dbReference type="ChEBI" id="CHEBI:145989"/>
    </ligand>
</feature>
<dbReference type="NCBIfam" id="TIGR01356">
    <property type="entry name" value="aroA"/>
    <property type="match status" value="1"/>
</dbReference>
<dbReference type="Proteomes" id="UP001595823">
    <property type="component" value="Unassembled WGS sequence"/>
</dbReference>
<feature type="binding site" evidence="7">
    <location>
        <position position="318"/>
    </location>
    <ligand>
        <name>3-phosphoshikimate</name>
        <dbReference type="ChEBI" id="CHEBI:145989"/>
    </ligand>
</feature>
<evidence type="ECO:0000256" key="1">
    <source>
        <dbReference type="ARBA" id="ARBA00004811"/>
    </source>
</evidence>
<feature type="binding site" evidence="7">
    <location>
        <position position="32"/>
    </location>
    <ligand>
        <name>3-phosphoshikimate</name>
        <dbReference type="ChEBI" id="CHEBI:145989"/>
    </ligand>
</feature>
<feature type="active site" description="Proton acceptor" evidence="7">
    <location>
        <position position="318"/>
    </location>
</feature>
<evidence type="ECO:0000313" key="10">
    <source>
        <dbReference type="Proteomes" id="UP001595823"/>
    </source>
</evidence>
<comment type="caution">
    <text evidence="9">The sequence shown here is derived from an EMBL/GenBank/DDBJ whole genome shotgun (WGS) entry which is preliminary data.</text>
</comment>
<dbReference type="SUPFAM" id="SSF55205">
    <property type="entry name" value="EPT/RTPC-like"/>
    <property type="match status" value="1"/>
</dbReference>
<feature type="domain" description="Enolpyruvate transferase" evidence="8">
    <location>
        <begin position="18"/>
        <end position="424"/>
    </location>
</feature>
<evidence type="ECO:0000256" key="2">
    <source>
        <dbReference type="ARBA" id="ARBA00009948"/>
    </source>
</evidence>
<name>A0ABV8U0R4_9ACTN</name>
<feature type="binding site" evidence="7">
    <location>
        <position position="128"/>
    </location>
    <ligand>
        <name>phosphoenolpyruvate</name>
        <dbReference type="ChEBI" id="CHEBI:58702"/>
    </ligand>
</feature>
<dbReference type="InterPro" id="IPR036968">
    <property type="entry name" value="Enolpyruvate_Tfrase_sf"/>
</dbReference>
<keyword evidence="3 7" id="KW-0028">Amino-acid biosynthesis</keyword>
<comment type="subunit">
    <text evidence="7">Monomer.</text>
</comment>
<dbReference type="PANTHER" id="PTHR21090">
    <property type="entry name" value="AROM/DEHYDROQUINATE SYNTHASE"/>
    <property type="match status" value="1"/>
</dbReference>
<evidence type="ECO:0000256" key="5">
    <source>
        <dbReference type="ARBA" id="ARBA00023141"/>
    </source>
</evidence>
<comment type="caution">
    <text evidence="7">Lacks conserved residue(s) required for the propagation of feature annotation.</text>
</comment>
<dbReference type="PROSITE" id="PS00885">
    <property type="entry name" value="EPSP_SYNTHASE_2"/>
    <property type="match status" value="1"/>
</dbReference>
<comment type="similarity">
    <text evidence="2 7">Belongs to the EPSP synthase family.</text>
</comment>
<proteinExistence type="inferred from homology"/>
<evidence type="ECO:0000256" key="4">
    <source>
        <dbReference type="ARBA" id="ARBA00022679"/>
    </source>
</evidence>
<evidence type="ECO:0000256" key="7">
    <source>
        <dbReference type="HAMAP-Rule" id="MF_00210"/>
    </source>
</evidence>
<reference evidence="10" key="1">
    <citation type="journal article" date="2019" name="Int. J. Syst. Evol. Microbiol.">
        <title>The Global Catalogue of Microorganisms (GCM) 10K type strain sequencing project: providing services to taxonomists for standard genome sequencing and annotation.</title>
        <authorList>
            <consortium name="The Broad Institute Genomics Platform"/>
            <consortium name="The Broad Institute Genome Sequencing Center for Infectious Disease"/>
            <person name="Wu L."/>
            <person name="Ma J."/>
        </authorList>
    </citation>
    <scope>NUCLEOTIDE SEQUENCE [LARGE SCALE GENOMIC DNA]</scope>
    <source>
        <strain evidence="10">IBRC-M 10908</strain>
    </source>
</reference>
<keyword evidence="5 7" id="KW-0057">Aromatic amino acid biosynthesis</keyword>
<dbReference type="HAMAP" id="MF_00210">
    <property type="entry name" value="EPSP_synth"/>
    <property type="match status" value="1"/>
</dbReference>
<evidence type="ECO:0000259" key="8">
    <source>
        <dbReference type="Pfam" id="PF00275"/>
    </source>
</evidence>
<sequence length="433" mass="45849">MNTAEKPQKRAWTAPHREQPLDAVVSIPGSKSQTARALVLAALADGPSTLVRPLNSRDTVLMAQALESLGVEVDTSDPERWTVVPGELRSDAAVDCGLAGTVMRFLPPVAALAPGRVSFDGDEAAYKRPVKPVLEALKALGVAIEDEGRGALPFSVEGTGSVKGGAVSIDASASSQFVTALLLAAPRFEQGLELTHVGGEIPSRPYLDMAVGMLREAGVTVDDSVPDRWKVEPGPVAAREWVVEPDLQNAAPFALAPLVVGGRVTVTGWPRETTQAGDHLREVIGELGGRTEWSRGGLTVVAQPMNANSRFDLSDASEITPTLAALAAVTKGHMEIRGVEHIRGHETDRIDAMVTELRKIGATVEEHADGLTVIPGLLSASVFETYDDHRIAHAAVLAGLAVRGIELSDVACTSKTWPEFPEVWEEFANGEGV</sequence>
<feature type="binding site" evidence="7">
    <location>
        <position position="175"/>
    </location>
    <ligand>
        <name>3-phosphoshikimate</name>
        <dbReference type="ChEBI" id="CHEBI:145989"/>
    </ligand>
</feature>
<feature type="binding site" evidence="7">
    <location>
        <position position="176"/>
    </location>
    <ligand>
        <name>3-phosphoshikimate</name>
        <dbReference type="ChEBI" id="CHEBI:145989"/>
    </ligand>
</feature>
<dbReference type="EC" id="2.5.1.19" evidence="7"/>
<feature type="binding site" evidence="7">
    <location>
        <position position="203"/>
    </location>
    <ligand>
        <name>3-phosphoshikimate</name>
        <dbReference type="ChEBI" id="CHEBI:145989"/>
    </ligand>
</feature>
<gene>
    <name evidence="7 9" type="primary">aroA</name>
    <name evidence="9" type="ORF">ACFPET_15925</name>
</gene>
<dbReference type="InterPro" id="IPR013792">
    <property type="entry name" value="RNA3'P_cycl/enolpyr_Trfase_a/b"/>
</dbReference>
<dbReference type="InterPro" id="IPR023193">
    <property type="entry name" value="EPSP_synthase_CS"/>
</dbReference>
<feature type="binding site" evidence="7">
    <location>
        <position position="31"/>
    </location>
    <ligand>
        <name>3-phosphoshikimate</name>
        <dbReference type="ChEBI" id="CHEBI:145989"/>
    </ligand>
</feature>
<feature type="binding site" evidence="7">
    <location>
        <position position="349"/>
    </location>
    <ligand>
        <name>phosphoenolpyruvate</name>
        <dbReference type="ChEBI" id="CHEBI:58702"/>
    </ligand>
</feature>
<evidence type="ECO:0000256" key="3">
    <source>
        <dbReference type="ARBA" id="ARBA00022605"/>
    </source>
</evidence>
<dbReference type="InterPro" id="IPR006264">
    <property type="entry name" value="EPSP_synthase"/>
</dbReference>